<gene>
    <name evidence="3" type="ORF">C4F49_17715</name>
</gene>
<name>A0A928YTV6_9SPHI</name>
<accession>A0A928YTV6</accession>
<evidence type="ECO:0000313" key="3">
    <source>
        <dbReference type="EMBL" id="MBE8715513.1"/>
    </source>
</evidence>
<sequence length="213" mass="24615">MRRLVLLLLISCYSGLTFAQQDAFAKKLLDQVSKKYDAYKTVQADFSFQANQVDAENYTDGGVMYLNKPLKQYKIVLKDQELISDGKSVWSILKEEKEVQVTDANNSTESIGPNNIFTFYKTGFKYVSMDDERLKGEALNVIELSPIDTKKNYFKIKLRINQNKHIHDVLIFDKSGAKYTYTINSLFVNHKLNPSTFKFEKSKYPSFEVVDLR</sequence>
<feature type="signal peptide" evidence="2">
    <location>
        <begin position="1"/>
        <end position="19"/>
    </location>
</feature>
<keyword evidence="4" id="KW-1185">Reference proteome</keyword>
<dbReference type="InterPro" id="IPR029046">
    <property type="entry name" value="LolA/LolB/LppX"/>
</dbReference>
<comment type="caution">
    <text evidence="3">The sequence shown here is derived from an EMBL/GenBank/DDBJ whole genome shotgun (WGS) entry which is preliminary data.</text>
</comment>
<reference evidence="3" key="1">
    <citation type="submission" date="2018-02" db="EMBL/GenBank/DDBJ databases">
        <authorList>
            <person name="Vasarhelyi B.M."/>
            <person name="Deshmukh S."/>
            <person name="Balint B."/>
            <person name="Kukolya J."/>
        </authorList>
    </citation>
    <scope>NUCLEOTIDE SEQUENCE</scope>
    <source>
        <strain evidence="3">KB22</strain>
    </source>
</reference>
<dbReference type="PANTHER" id="PTHR35869">
    <property type="entry name" value="OUTER-MEMBRANE LIPOPROTEIN CARRIER PROTEIN"/>
    <property type="match status" value="1"/>
</dbReference>
<feature type="chain" id="PRO_5037642144" evidence="2">
    <location>
        <begin position="20"/>
        <end position="213"/>
    </location>
</feature>
<keyword evidence="1 2" id="KW-0732">Signal</keyword>
<protein>
    <submittedName>
        <fullName evidence="3">Outer membrane lipoprotein carrier protein LolA</fullName>
    </submittedName>
</protein>
<keyword evidence="3" id="KW-0449">Lipoprotein</keyword>
<dbReference type="InterPro" id="IPR004564">
    <property type="entry name" value="OM_lipoprot_carrier_LolA-like"/>
</dbReference>
<dbReference type="AlphaFoldDB" id="A0A928YTV6"/>
<dbReference type="EMBL" id="PRDK01000010">
    <property type="protein sequence ID" value="MBE8715513.1"/>
    <property type="molecule type" value="Genomic_DNA"/>
</dbReference>
<dbReference type="RefSeq" id="WP_196935102.1">
    <property type="nucleotide sequence ID" value="NZ_MU158698.1"/>
</dbReference>
<dbReference type="SUPFAM" id="SSF89392">
    <property type="entry name" value="Prokaryotic lipoproteins and lipoprotein localization factors"/>
    <property type="match status" value="1"/>
</dbReference>
<proteinExistence type="predicted"/>
<evidence type="ECO:0000256" key="1">
    <source>
        <dbReference type="ARBA" id="ARBA00022729"/>
    </source>
</evidence>
<organism evidence="3 4">
    <name type="scientific">Sphingobacterium hungaricum</name>
    <dbReference type="NCBI Taxonomy" id="2082723"/>
    <lineage>
        <taxon>Bacteria</taxon>
        <taxon>Pseudomonadati</taxon>
        <taxon>Bacteroidota</taxon>
        <taxon>Sphingobacteriia</taxon>
        <taxon>Sphingobacteriales</taxon>
        <taxon>Sphingobacteriaceae</taxon>
        <taxon>Sphingobacterium</taxon>
    </lineage>
</organism>
<dbReference type="Proteomes" id="UP000616201">
    <property type="component" value="Unassembled WGS sequence"/>
</dbReference>
<evidence type="ECO:0000256" key="2">
    <source>
        <dbReference type="SAM" id="SignalP"/>
    </source>
</evidence>
<dbReference type="CDD" id="cd16325">
    <property type="entry name" value="LolA"/>
    <property type="match status" value="1"/>
</dbReference>
<dbReference type="Gene3D" id="2.50.20.10">
    <property type="entry name" value="Lipoprotein localisation LolA/LolB/LppX"/>
    <property type="match status" value="1"/>
</dbReference>
<dbReference type="Pfam" id="PF03548">
    <property type="entry name" value="LolA"/>
    <property type="match status" value="1"/>
</dbReference>
<dbReference type="PANTHER" id="PTHR35869:SF1">
    <property type="entry name" value="OUTER-MEMBRANE LIPOPROTEIN CARRIER PROTEIN"/>
    <property type="match status" value="1"/>
</dbReference>
<evidence type="ECO:0000313" key="4">
    <source>
        <dbReference type="Proteomes" id="UP000616201"/>
    </source>
</evidence>